<keyword evidence="4 5" id="KW-0472">Membrane</keyword>
<feature type="transmembrane region" description="Helical" evidence="5">
    <location>
        <begin position="262"/>
        <end position="281"/>
    </location>
</feature>
<name>A0A0P1NW14_9BACT</name>
<evidence type="ECO:0000256" key="2">
    <source>
        <dbReference type="ARBA" id="ARBA00022692"/>
    </source>
</evidence>
<reference evidence="8" key="1">
    <citation type="submission" date="2015-11" db="EMBL/GenBank/DDBJ databases">
        <authorList>
            <person name="Varghese N."/>
        </authorList>
    </citation>
    <scope>NUCLEOTIDE SEQUENCE [LARGE SCALE GENOMIC DNA]</scope>
    <source>
        <strain evidence="8">JGI-23</strain>
    </source>
</reference>
<evidence type="ECO:0000313" key="8">
    <source>
        <dbReference type="Proteomes" id="UP000199197"/>
    </source>
</evidence>
<keyword evidence="3 5" id="KW-1133">Transmembrane helix</keyword>
<evidence type="ECO:0000256" key="4">
    <source>
        <dbReference type="ARBA" id="ARBA00023136"/>
    </source>
</evidence>
<feature type="transmembrane region" description="Helical" evidence="5">
    <location>
        <begin position="216"/>
        <end position="232"/>
    </location>
</feature>
<feature type="transmembrane region" description="Helical" evidence="5">
    <location>
        <begin position="238"/>
        <end position="255"/>
    </location>
</feature>
<dbReference type="AlphaFoldDB" id="A0A0P1NW14"/>
<protein>
    <submittedName>
        <fullName evidence="7">O-antigen ligase</fullName>
    </submittedName>
</protein>
<evidence type="ECO:0000313" key="7">
    <source>
        <dbReference type="EMBL" id="CUT02933.1"/>
    </source>
</evidence>
<comment type="subcellular location">
    <subcellularLocation>
        <location evidence="1">Membrane</location>
        <topology evidence="1">Multi-pass membrane protein</topology>
    </subcellularLocation>
</comment>
<feature type="transmembrane region" description="Helical" evidence="5">
    <location>
        <begin position="12"/>
        <end position="29"/>
    </location>
</feature>
<organism evidence="7 8">
    <name type="scientific">Candidatus Chryseopegocella kryptomonas</name>
    <dbReference type="NCBI Taxonomy" id="1633643"/>
    <lineage>
        <taxon>Bacteria</taxon>
        <taxon>Pseudomonadati</taxon>
        <taxon>Candidatus Kryptoniota</taxon>
        <taxon>Candidatus Chryseopegocella</taxon>
    </lineage>
</organism>
<dbReference type="Pfam" id="PF04932">
    <property type="entry name" value="Wzy_C"/>
    <property type="match status" value="1"/>
</dbReference>
<dbReference type="Proteomes" id="UP000199197">
    <property type="component" value="Unassembled WGS sequence"/>
</dbReference>
<feature type="transmembrane region" description="Helical" evidence="5">
    <location>
        <begin position="192"/>
        <end position="209"/>
    </location>
</feature>
<evidence type="ECO:0000259" key="6">
    <source>
        <dbReference type="Pfam" id="PF04932"/>
    </source>
</evidence>
<sequence>MEITQESKYVPVVDVQSVLLFFALFSPFIGMWVNYYAMWILMFALVLMWIVLTKKEANAGLFFLWGLEFEPAPVDFAFAGAWFKRIISADIKWFSHPSLHLLLAYIFLNLLQIFYSTSIARAAFFAFVTVYTISLAFYFSGYIKSVEIWNEVKKFYLMAVYISAIVLILMILLIFVQGRLGRPAGFFKDPNVAGAFITTGALYAMSKILFGKREEILKFTLLFLFLFLSIVLTFSRGSLLNLISGILFLGFISIITKRSKRFFVVLIVAFLIAIVSVPVILEVFRQSFRFRGAQWYDIYGRAMAWRAGIELFKSYPLGIGPGQFENYSLDYQKSMGGWMLRLTPSAHNFYLRVLTENGSIGFLTIIFALIFVILTSFKFLFKANRDEKFSVFSDLVWILSSILGILVQSFVIDTLHWRHFWILIGFLLGILNLYEFKNKN</sequence>
<dbReference type="PANTHER" id="PTHR37422:SF13">
    <property type="entry name" value="LIPOPOLYSACCHARIDE BIOSYNTHESIS PROTEIN PA4999-RELATED"/>
    <property type="match status" value="1"/>
</dbReference>
<feature type="transmembrane region" description="Helical" evidence="5">
    <location>
        <begin position="35"/>
        <end position="52"/>
    </location>
</feature>
<keyword evidence="8" id="KW-1185">Reference proteome</keyword>
<evidence type="ECO:0000256" key="3">
    <source>
        <dbReference type="ARBA" id="ARBA00022989"/>
    </source>
</evidence>
<proteinExistence type="predicted"/>
<dbReference type="GO" id="GO:0016874">
    <property type="term" value="F:ligase activity"/>
    <property type="evidence" value="ECO:0007669"/>
    <property type="project" value="UniProtKB-KW"/>
</dbReference>
<gene>
    <name evidence="7" type="ORF">JGI23_01366</name>
</gene>
<feature type="transmembrane region" description="Helical" evidence="5">
    <location>
        <begin position="392"/>
        <end position="411"/>
    </location>
</feature>
<feature type="transmembrane region" description="Helical" evidence="5">
    <location>
        <begin position="155"/>
        <end position="180"/>
    </location>
</feature>
<keyword evidence="2 5" id="KW-0812">Transmembrane</keyword>
<dbReference type="GO" id="GO:0016020">
    <property type="term" value="C:membrane"/>
    <property type="evidence" value="ECO:0007669"/>
    <property type="project" value="UniProtKB-SubCell"/>
</dbReference>
<feature type="transmembrane region" description="Helical" evidence="5">
    <location>
        <begin position="121"/>
        <end position="143"/>
    </location>
</feature>
<dbReference type="PANTHER" id="PTHR37422">
    <property type="entry name" value="TEICHURONIC ACID BIOSYNTHESIS PROTEIN TUAE"/>
    <property type="match status" value="1"/>
</dbReference>
<evidence type="ECO:0000256" key="5">
    <source>
        <dbReference type="SAM" id="Phobius"/>
    </source>
</evidence>
<dbReference type="InterPro" id="IPR007016">
    <property type="entry name" value="O-antigen_ligase-rel_domated"/>
</dbReference>
<evidence type="ECO:0000256" key="1">
    <source>
        <dbReference type="ARBA" id="ARBA00004141"/>
    </source>
</evidence>
<feature type="transmembrane region" description="Helical" evidence="5">
    <location>
        <begin position="360"/>
        <end position="380"/>
    </location>
</feature>
<dbReference type="OrthoDB" id="9812740at2"/>
<keyword evidence="7" id="KW-0436">Ligase</keyword>
<dbReference type="EMBL" id="CZVW01000014">
    <property type="protein sequence ID" value="CUT02933.1"/>
    <property type="molecule type" value="Genomic_DNA"/>
</dbReference>
<feature type="domain" description="O-antigen ligase-related" evidence="6">
    <location>
        <begin position="221"/>
        <end position="365"/>
    </location>
</feature>
<dbReference type="RefSeq" id="WP_092350226.1">
    <property type="nucleotide sequence ID" value="NZ_CZVW01000014.1"/>
</dbReference>
<feature type="transmembrane region" description="Helical" evidence="5">
    <location>
        <begin position="417"/>
        <end position="434"/>
    </location>
</feature>
<feature type="transmembrane region" description="Helical" evidence="5">
    <location>
        <begin position="93"/>
        <end position="115"/>
    </location>
</feature>
<accession>A0A0P1NW14</accession>
<dbReference type="InterPro" id="IPR051533">
    <property type="entry name" value="WaaL-like"/>
</dbReference>